<proteinExistence type="predicted"/>
<accession>A0A158NB76</accession>
<organism evidence="3 4">
    <name type="scientific">Atta cephalotes</name>
    <name type="common">Leafcutter ant</name>
    <dbReference type="NCBI Taxonomy" id="12957"/>
    <lineage>
        <taxon>Eukaryota</taxon>
        <taxon>Metazoa</taxon>
        <taxon>Ecdysozoa</taxon>
        <taxon>Arthropoda</taxon>
        <taxon>Hexapoda</taxon>
        <taxon>Insecta</taxon>
        <taxon>Pterygota</taxon>
        <taxon>Neoptera</taxon>
        <taxon>Endopterygota</taxon>
        <taxon>Hymenoptera</taxon>
        <taxon>Apocrita</taxon>
        <taxon>Aculeata</taxon>
        <taxon>Formicoidea</taxon>
        <taxon>Formicidae</taxon>
        <taxon>Myrmicinae</taxon>
        <taxon>Atta</taxon>
    </lineage>
</organism>
<reference evidence="4" key="1">
    <citation type="journal article" date="2011" name="PLoS Genet.">
        <title>The genome sequence of the leaf-cutter ant Atta cephalotes reveals insights into its obligate symbiotic lifestyle.</title>
        <authorList>
            <person name="Suen G."/>
            <person name="Teiling C."/>
            <person name="Li L."/>
            <person name="Holt C."/>
            <person name="Abouheif E."/>
            <person name="Bornberg-Bauer E."/>
            <person name="Bouffard P."/>
            <person name="Caldera E.J."/>
            <person name="Cash E."/>
            <person name="Cavanaugh A."/>
            <person name="Denas O."/>
            <person name="Elhaik E."/>
            <person name="Fave M.J."/>
            <person name="Gadau J."/>
            <person name="Gibson J.D."/>
            <person name="Graur D."/>
            <person name="Grubbs K.J."/>
            <person name="Hagen D.E."/>
            <person name="Harkins T.T."/>
            <person name="Helmkampf M."/>
            <person name="Hu H."/>
            <person name="Johnson B.R."/>
            <person name="Kim J."/>
            <person name="Marsh S.E."/>
            <person name="Moeller J.A."/>
            <person name="Munoz-Torres M.C."/>
            <person name="Murphy M.C."/>
            <person name="Naughton M.C."/>
            <person name="Nigam S."/>
            <person name="Overson R."/>
            <person name="Rajakumar R."/>
            <person name="Reese J.T."/>
            <person name="Scott J.J."/>
            <person name="Smith C.R."/>
            <person name="Tao S."/>
            <person name="Tsutsui N.D."/>
            <person name="Viljakainen L."/>
            <person name="Wissler L."/>
            <person name="Yandell M.D."/>
            <person name="Zimmer F."/>
            <person name="Taylor J."/>
            <person name="Slater S.C."/>
            <person name="Clifton S.W."/>
            <person name="Warren W.C."/>
            <person name="Elsik C.G."/>
            <person name="Smith C.D."/>
            <person name="Weinstock G.M."/>
            <person name="Gerardo N.M."/>
            <person name="Currie C.R."/>
        </authorList>
    </citation>
    <scope>NUCLEOTIDE SEQUENCE [LARGE SCALE GENOMIC DNA]</scope>
</reference>
<name>A0A158NB76_ATTCE</name>
<dbReference type="InParanoid" id="A0A158NB76"/>
<dbReference type="InterPro" id="IPR000477">
    <property type="entry name" value="RT_dom"/>
</dbReference>
<feature type="compositionally biased region" description="Basic and acidic residues" evidence="1">
    <location>
        <begin position="40"/>
        <end position="58"/>
    </location>
</feature>
<protein>
    <recommendedName>
        <fullName evidence="2">Reverse transcriptase domain-containing protein</fullName>
    </recommendedName>
</protein>
<dbReference type="PANTHER" id="PTHR47027">
    <property type="entry name" value="REVERSE TRANSCRIPTASE DOMAIN-CONTAINING PROTEIN"/>
    <property type="match status" value="1"/>
</dbReference>
<dbReference type="KEGG" id="acep:105617843"/>
<evidence type="ECO:0000259" key="2">
    <source>
        <dbReference type="Pfam" id="PF00078"/>
    </source>
</evidence>
<dbReference type="OrthoDB" id="7554578at2759"/>
<feature type="domain" description="Reverse transcriptase" evidence="2">
    <location>
        <begin position="66"/>
        <end position="177"/>
    </location>
</feature>
<sequence length="197" mass="23511">MKAQKKEEKEELEEEEIKKALRKIKLRKATSIDGIPTEASAEKWTRERGRREKNDPRNSSRFQKRKIDNYNIFAIMHIQREESKKGEDDKVFMFADLKAAFDKMDRSKLWDCLREKGIRESLVRRIEKTYEGTEIMIRTKLGNTESFVTKSVRQRCVMSPLLFNLYIADLDEKFRSRDIGGLDIDKQRIFEILRMRI</sequence>
<dbReference type="EMBL" id="ADTU01010465">
    <property type="status" value="NOT_ANNOTATED_CDS"/>
    <property type="molecule type" value="Genomic_DNA"/>
</dbReference>
<evidence type="ECO:0000313" key="3">
    <source>
        <dbReference type="EnsemblMetazoa" id="XP_012054784.1"/>
    </source>
</evidence>
<dbReference type="EnsemblMetazoa" id="XM_012199394.1">
    <property type="protein sequence ID" value="XP_012054784.1"/>
    <property type="gene ID" value="LOC105617843"/>
</dbReference>
<reference evidence="3" key="2">
    <citation type="submission" date="2016-04" db="UniProtKB">
        <authorList>
            <consortium name="EnsemblMetazoa"/>
        </authorList>
    </citation>
    <scope>IDENTIFICATION</scope>
</reference>
<dbReference type="AlphaFoldDB" id="A0A158NB76"/>
<dbReference type="Pfam" id="PF00078">
    <property type="entry name" value="RVT_1"/>
    <property type="match status" value="1"/>
</dbReference>
<dbReference type="Proteomes" id="UP000005205">
    <property type="component" value="Unassembled WGS sequence"/>
</dbReference>
<gene>
    <name evidence="3" type="primary">105617843</name>
</gene>
<dbReference type="PANTHER" id="PTHR47027:SF20">
    <property type="entry name" value="REVERSE TRANSCRIPTASE-LIKE PROTEIN WITH RNA-DIRECTED DNA POLYMERASE DOMAIN"/>
    <property type="match status" value="1"/>
</dbReference>
<feature type="region of interest" description="Disordered" evidence="1">
    <location>
        <begin position="37"/>
        <end position="61"/>
    </location>
</feature>
<evidence type="ECO:0000313" key="4">
    <source>
        <dbReference type="Proteomes" id="UP000005205"/>
    </source>
</evidence>
<keyword evidence="4" id="KW-1185">Reference proteome</keyword>
<evidence type="ECO:0000256" key="1">
    <source>
        <dbReference type="SAM" id="MobiDB-lite"/>
    </source>
</evidence>